<keyword evidence="2" id="KW-0472">Membrane</keyword>
<name>A0A1V9ZXY6_9STRA</name>
<accession>A0A1V9ZXY6</accession>
<sequence length="285" mass="28139">MKSTFVLFAGLFAAATASDVSVNGINHIFHVFGGSSCSGSDPSQVGMCPGPQEFLTYGSCCVQLPNRASVVMGCMPLRSATDTCSALAASLGQNFPYPDAPATTTSSPSTTTSTSAPATTSNNAAATNAPATNSPATDAPANNSPATNAPATATTLNDSPATASPQDAGSLANALPEVTTDVPIVNGTHLQGQQAMTDGSSANNQSGANAGATSTVTTMAVAVGCCAAALAIVGGVLIARKKNQAAEAAASPNTPPQPLSLPAEYGEESPIDEDNLTPLSAVVCM</sequence>
<keyword evidence="2" id="KW-1133">Transmembrane helix</keyword>
<dbReference type="Proteomes" id="UP000243217">
    <property type="component" value="Unassembled WGS sequence"/>
</dbReference>
<protein>
    <recommendedName>
        <fullName evidence="6">Secreted protein</fullName>
    </recommendedName>
</protein>
<evidence type="ECO:0000313" key="4">
    <source>
        <dbReference type="EMBL" id="OQS02811.1"/>
    </source>
</evidence>
<feature type="compositionally biased region" description="Polar residues" evidence="1">
    <location>
        <begin position="156"/>
        <end position="167"/>
    </location>
</feature>
<evidence type="ECO:0000256" key="2">
    <source>
        <dbReference type="SAM" id="Phobius"/>
    </source>
</evidence>
<gene>
    <name evidence="4" type="ORF">THRCLA_04858</name>
</gene>
<evidence type="ECO:0000313" key="5">
    <source>
        <dbReference type="Proteomes" id="UP000243217"/>
    </source>
</evidence>
<dbReference type="AlphaFoldDB" id="A0A1V9ZXY6"/>
<reference evidence="4 5" key="1">
    <citation type="journal article" date="2014" name="Genome Biol. Evol.">
        <title>The secreted proteins of Achlya hypogyna and Thraustotheca clavata identify the ancestral oomycete secretome and reveal gene acquisitions by horizontal gene transfer.</title>
        <authorList>
            <person name="Misner I."/>
            <person name="Blouin N."/>
            <person name="Leonard G."/>
            <person name="Richards T.A."/>
            <person name="Lane C.E."/>
        </authorList>
    </citation>
    <scope>NUCLEOTIDE SEQUENCE [LARGE SCALE GENOMIC DNA]</scope>
    <source>
        <strain evidence="4 5">ATCC 34112</strain>
    </source>
</reference>
<feature type="chain" id="PRO_5012325494" description="Secreted protein" evidence="3">
    <location>
        <begin position="18"/>
        <end position="285"/>
    </location>
</feature>
<organism evidence="4 5">
    <name type="scientific">Thraustotheca clavata</name>
    <dbReference type="NCBI Taxonomy" id="74557"/>
    <lineage>
        <taxon>Eukaryota</taxon>
        <taxon>Sar</taxon>
        <taxon>Stramenopiles</taxon>
        <taxon>Oomycota</taxon>
        <taxon>Saprolegniomycetes</taxon>
        <taxon>Saprolegniales</taxon>
        <taxon>Achlyaceae</taxon>
        <taxon>Thraustotheca</taxon>
    </lineage>
</organism>
<comment type="caution">
    <text evidence="4">The sequence shown here is derived from an EMBL/GenBank/DDBJ whole genome shotgun (WGS) entry which is preliminary data.</text>
</comment>
<keyword evidence="3" id="KW-0732">Signal</keyword>
<keyword evidence="5" id="KW-1185">Reference proteome</keyword>
<keyword evidence="2" id="KW-0812">Transmembrane</keyword>
<evidence type="ECO:0000256" key="1">
    <source>
        <dbReference type="SAM" id="MobiDB-lite"/>
    </source>
</evidence>
<proteinExistence type="predicted"/>
<dbReference type="OrthoDB" id="79897at2759"/>
<evidence type="ECO:0008006" key="6">
    <source>
        <dbReference type="Google" id="ProtNLM"/>
    </source>
</evidence>
<feature type="region of interest" description="Disordered" evidence="1">
    <location>
        <begin position="99"/>
        <end position="169"/>
    </location>
</feature>
<evidence type="ECO:0000256" key="3">
    <source>
        <dbReference type="SAM" id="SignalP"/>
    </source>
</evidence>
<feature type="signal peptide" evidence="3">
    <location>
        <begin position="1"/>
        <end position="17"/>
    </location>
</feature>
<dbReference type="EMBL" id="JNBS01001074">
    <property type="protein sequence ID" value="OQS02811.1"/>
    <property type="molecule type" value="Genomic_DNA"/>
</dbReference>
<feature type="region of interest" description="Disordered" evidence="1">
    <location>
        <begin position="246"/>
        <end position="272"/>
    </location>
</feature>
<feature type="compositionally biased region" description="Low complexity" evidence="1">
    <location>
        <begin position="100"/>
        <end position="155"/>
    </location>
</feature>
<feature type="transmembrane region" description="Helical" evidence="2">
    <location>
        <begin position="219"/>
        <end position="239"/>
    </location>
</feature>